<protein>
    <submittedName>
        <fullName evidence="2">Uncharacterized protein</fullName>
    </submittedName>
</protein>
<dbReference type="STRING" id="52770.BSZ40_07545"/>
<accession>A0A1Q5PV93</accession>
<evidence type="ECO:0000256" key="1">
    <source>
        <dbReference type="SAM" id="SignalP"/>
    </source>
</evidence>
<organism evidence="2 3">
    <name type="scientific">Buchananella hordeovulneris</name>
    <dbReference type="NCBI Taxonomy" id="52770"/>
    <lineage>
        <taxon>Bacteria</taxon>
        <taxon>Bacillati</taxon>
        <taxon>Actinomycetota</taxon>
        <taxon>Actinomycetes</taxon>
        <taxon>Actinomycetales</taxon>
        <taxon>Actinomycetaceae</taxon>
        <taxon>Buchananella</taxon>
    </lineage>
</organism>
<dbReference type="EMBL" id="MQVS01000007">
    <property type="protein sequence ID" value="OKL51412.1"/>
    <property type="molecule type" value="Genomic_DNA"/>
</dbReference>
<evidence type="ECO:0000313" key="2">
    <source>
        <dbReference type="EMBL" id="OKL51412.1"/>
    </source>
</evidence>
<feature type="chain" id="PRO_5039540392" evidence="1">
    <location>
        <begin position="25"/>
        <end position="351"/>
    </location>
</feature>
<feature type="signal peptide" evidence="1">
    <location>
        <begin position="1"/>
        <end position="24"/>
    </location>
</feature>
<name>A0A1Q5PV93_9ACTO</name>
<reference evidence="3" key="1">
    <citation type="submission" date="2016-12" db="EMBL/GenBank/DDBJ databases">
        <authorList>
            <person name="Meng X."/>
        </authorList>
    </citation>
    <scope>NUCLEOTIDE SEQUENCE [LARGE SCALE GENOMIC DNA]</scope>
    <source>
        <strain evidence="3">DSM 20732</strain>
    </source>
</reference>
<dbReference type="RefSeq" id="WP_073824821.1">
    <property type="nucleotide sequence ID" value="NZ_MQVS01000007.1"/>
</dbReference>
<dbReference type="AlphaFoldDB" id="A0A1Q5PV93"/>
<keyword evidence="3" id="KW-1185">Reference proteome</keyword>
<comment type="caution">
    <text evidence="2">The sequence shown here is derived from an EMBL/GenBank/DDBJ whole genome shotgun (WGS) entry which is preliminary data.</text>
</comment>
<dbReference type="PROSITE" id="PS51257">
    <property type="entry name" value="PROKAR_LIPOPROTEIN"/>
    <property type="match status" value="1"/>
</dbReference>
<dbReference type="InParanoid" id="A0A1Q5PV93"/>
<sequence>MPNPRAFHLAPLGALTLLTASACAALGAAEAAPVAPATTAPATAVATAPATSAAALPTFQPLAPEAIGKDRARWALPTDAINPDSLGSLKIHAETTIDDDCMAKAGFPEFTPTWDAFAPAPAFYSPSGRPVFNPESAKLYGYRNAPDPRNQRTEADYQALDSLPKAYQEALSECTSGGIEVPGVGEEEKQRDAEIMENLDNPEKLAALLENQTPTIHSQLNRLQVDASTPELTAAAAAWRECMSPLGIADLPARPWVFMNPGEAPESLMNQWEWRPTGQASADEIRVASHDAQCRESSGWSERFYDAEWKLHSEFIANNKAEIENILDENKLKAKYYLAAIEQRTRSPQVP</sequence>
<gene>
    <name evidence="2" type="ORF">BSZ40_07545</name>
</gene>
<keyword evidence="1" id="KW-0732">Signal</keyword>
<dbReference type="Proteomes" id="UP000185612">
    <property type="component" value="Unassembled WGS sequence"/>
</dbReference>
<proteinExistence type="predicted"/>
<evidence type="ECO:0000313" key="3">
    <source>
        <dbReference type="Proteomes" id="UP000185612"/>
    </source>
</evidence>
<dbReference type="OrthoDB" id="3253805at2"/>